<keyword evidence="3" id="KW-1185">Reference proteome</keyword>
<keyword evidence="1" id="KW-1133">Transmembrane helix</keyword>
<comment type="caution">
    <text evidence="2">The sequence shown here is derived from an EMBL/GenBank/DDBJ whole genome shotgun (WGS) entry which is preliminary data.</text>
</comment>
<gene>
    <name evidence="2" type="ORF">FWK35_00023730</name>
</gene>
<dbReference type="Proteomes" id="UP000478052">
    <property type="component" value="Unassembled WGS sequence"/>
</dbReference>
<keyword evidence="1" id="KW-0472">Membrane</keyword>
<name>A0A6G0W1Q2_APHCR</name>
<sequence>ACERLHCTEHISQLSVFCLSRVAVIIFLFNISDITMPKDKQPLSRRLKTLSSEFGEDVFSIDNVVLFCKLCEVQVDPERRSSIIQHIKTEKHRRAVERQINQKTKNS</sequence>
<evidence type="ECO:0000313" key="3">
    <source>
        <dbReference type="Proteomes" id="UP000478052"/>
    </source>
</evidence>
<dbReference type="EMBL" id="VUJU01009545">
    <property type="protein sequence ID" value="KAF0719538.1"/>
    <property type="molecule type" value="Genomic_DNA"/>
</dbReference>
<organism evidence="2 3">
    <name type="scientific">Aphis craccivora</name>
    <name type="common">Cowpea aphid</name>
    <dbReference type="NCBI Taxonomy" id="307492"/>
    <lineage>
        <taxon>Eukaryota</taxon>
        <taxon>Metazoa</taxon>
        <taxon>Ecdysozoa</taxon>
        <taxon>Arthropoda</taxon>
        <taxon>Hexapoda</taxon>
        <taxon>Insecta</taxon>
        <taxon>Pterygota</taxon>
        <taxon>Neoptera</taxon>
        <taxon>Paraneoptera</taxon>
        <taxon>Hemiptera</taxon>
        <taxon>Sternorrhyncha</taxon>
        <taxon>Aphidomorpha</taxon>
        <taxon>Aphidoidea</taxon>
        <taxon>Aphididae</taxon>
        <taxon>Aphidini</taxon>
        <taxon>Aphis</taxon>
        <taxon>Aphis</taxon>
    </lineage>
</organism>
<feature type="transmembrane region" description="Helical" evidence="1">
    <location>
        <begin position="14"/>
        <end position="36"/>
    </location>
</feature>
<dbReference type="OrthoDB" id="6604921at2759"/>
<evidence type="ECO:0000313" key="2">
    <source>
        <dbReference type="EMBL" id="KAF0719538.1"/>
    </source>
</evidence>
<feature type="non-terminal residue" evidence="2">
    <location>
        <position position="1"/>
    </location>
</feature>
<reference evidence="2 3" key="1">
    <citation type="submission" date="2019-08" db="EMBL/GenBank/DDBJ databases">
        <title>Whole genome of Aphis craccivora.</title>
        <authorList>
            <person name="Voronova N.V."/>
            <person name="Shulinski R.S."/>
            <person name="Bandarenka Y.V."/>
            <person name="Zhorov D.G."/>
            <person name="Warner D."/>
        </authorList>
    </citation>
    <scope>NUCLEOTIDE SEQUENCE [LARGE SCALE GENOMIC DNA]</scope>
    <source>
        <strain evidence="2">180601</strain>
        <tissue evidence="2">Whole Body</tissue>
    </source>
</reference>
<proteinExistence type="predicted"/>
<accession>A0A6G0W1Q2</accession>
<keyword evidence="1" id="KW-0812">Transmembrane</keyword>
<protein>
    <submittedName>
        <fullName evidence="2">CGG triplet repeat-binding protein 1-like</fullName>
    </submittedName>
</protein>
<dbReference type="AlphaFoldDB" id="A0A6G0W1Q2"/>
<evidence type="ECO:0000256" key="1">
    <source>
        <dbReference type="SAM" id="Phobius"/>
    </source>
</evidence>